<comment type="caution">
    <text evidence="9">The sequence shown here is derived from an EMBL/GenBank/DDBJ whole genome shotgun (WGS) entry which is preliminary data.</text>
</comment>
<evidence type="ECO:0000256" key="5">
    <source>
        <dbReference type="ARBA" id="ARBA00023212"/>
    </source>
</evidence>
<feature type="compositionally biased region" description="Low complexity" evidence="6">
    <location>
        <begin position="42"/>
        <end position="60"/>
    </location>
</feature>
<feature type="compositionally biased region" description="Polar residues" evidence="6">
    <location>
        <begin position="264"/>
        <end position="278"/>
    </location>
</feature>
<dbReference type="Proteomes" id="UP000717515">
    <property type="component" value="Unassembled WGS sequence"/>
</dbReference>
<dbReference type="InterPro" id="IPR042241">
    <property type="entry name" value="GCP_C_sf"/>
</dbReference>
<feature type="region of interest" description="Disordered" evidence="6">
    <location>
        <begin position="944"/>
        <end position="977"/>
    </location>
</feature>
<reference evidence="9" key="1">
    <citation type="submission" date="2021-07" db="EMBL/GenBank/DDBJ databases">
        <title>Draft genome of Mortierella alpina, strain LL118, isolated from an aspen leaf litter sample.</title>
        <authorList>
            <person name="Yang S."/>
            <person name="Vinatzer B.A."/>
        </authorList>
    </citation>
    <scope>NUCLEOTIDE SEQUENCE</scope>
    <source>
        <strain evidence="9">LL118</strain>
    </source>
</reference>
<evidence type="ECO:0000256" key="1">
    <source>
        <dbReference type="ARBA" id="ARBA00004245"/>
    </source>
</evidence>
<dbReference type="InterPro" id="IPR040457">
    <property type="entry name" value="GCP_C"/>
</dbReference>
<evidence type="ECO:0000259" key="8">
    <source>
        <dbReference type="Pfam" id="PF17681"/>
    </source>
</evidence>
<evidence type="ECO:0000313" key="10">
    <source>
        <dbReference type="Proteomes" id="UP000717515"/>
    </source>
</evidence>
<dbReference type="GO" id="GO:0043015">
    <property type="term" value="F:gamma-tubulin binding"/>
    <property type="evidence" value="ECO:0007669"/>
    <property type="project" value="InterPro"/>
</dbReference>
<dbReference type="Pfam" id="PF04130">
    <property type="entry name" value="GCP_C_terminal"/>
    <property type="match status" value="1"/>
</dbReference>
<feature type="compositionally biased region" description="Polar residues" evidence="6">
    <location>
        <begin position="945"/>
        <end position="954"/>
    </location>
</feature>
<dbReference type="GO" id="GO:0051225">
    <property type="term" value="P:spindle assembly"/>
    <property type="evidence" value="ECO:0007669"/>
    <property type="project" value="TreeGrafter"/>
</dbReference>
<dbReference type="GO" id="GO:0051011">
    <property type="term" value="F:microtubule minus-end binding"/>
    <property type="evidence" value="ECO:0007669"/>
    <property type="project" value="TreeGrafter"/>
</dbReference>
<dbReference type="GO" id="GO:0000278">
    <property type="term" value="P:mitotic cell cycle"/>
    <property type="evidence" value="ECO:0007669"/>
    <property type="project" value="TreeGrafter"/>
</dbReference>
<proteinExistence type="inferred from homology"/>
<dbReference type="PANTHER" id="PTHR19302">
    <property type="entry name" value="GAMMA TUBULIN COMPLEX PROTEIN"/>
    <property type="match status" value="1"/>
</dbReference>
<keyword evidence="5" id="KW-0206">Cytoskeleton</keyword>
<dbReference type="Gene3D" id="1.20.120.1900">
    <property type="entry name" value="Gamma-tubulin complex, C-terminal domain"/>
    <property type="match status" value="1"/>
</dbReference>
<dbReference type="InterPro" id="IPR007259">
    <property type="entry name" value="GCP"/>
</dbReference>
<dbReference type="Pfam" id="PF17681">
    <property type="entry name" value="GCP_N_terminal"/>
    <property type="match status" value="1"/>
</dbReference>
<feature type="compositionally biased region" description="Polar residues" evidence="6">
    <location>
        <begin position="164"/>
        <end position="197"/>
    </location>
</feature>
<dbReference type="GO" id="GO:0031122">
    <property type="term" value="P:cytoplasmic microtubule organization"/>
    <property type="evidence" value="ECO:0007669"/>
    <property type="project" value="TreeGrafter"/>
</dbReference>
<dbReference type="GO" id="GO:0005874">
    <property type="term" value="C:microtubule"/>
    <property type="evidence" value="ECO:0007669"/>
    <property type="project" value="UniProtKB-KW"/>
</dbReference>
<comment type="similarity">
    <text evidence="2">Belongs to the TUBGCP family.</text>
</comment>
<evidence type="ECO:0000256" key="4">
    <source>
        <dbReference type="ARBA" id="ARBA00022701"/>
    </source>
</evidence>
<name>A0A9P8A2X8_MORAP</name>
<dbReference type="GO" id="GO:0051321">
    <property type="term" value="P:meiotic cell cycle"/>
    <property type="evidence" value="ECO:0007669"/>
    <property type="project" value="TreeGrafter"/>
</dbReference>
<dbReference type="GO" id="GO:0005816">
    <property type="term" value="C:spindle pole body"/>
    <property type="evidence" value="ECO:0007669"/>
    <property type="project" value="UniProtKB-ARBA"/>
</dbReference>
<evidence type="ECO:0008006" key="11">
    <source>
        <dbReference type="Google" id="ProtNLM"/>
    </source>
</evidence>
<comment type="subcellular location">
    <subcellularLocation>
        <location evidence="1">Cytoplasm</location>
        <location evidence="1">Cytoskeleton</location>
    </subcellularLocation>
</comment>
<dbReference type="GO" id="GO:0000922">
    <property type="term" value="C:spindle pole"/>
    <property type="evidence" value="ECO:0007669"/>
    <property type="project" value="InterPro"/>
</dbReference>
<dbReference type="PANTHER" id="PTHR19302:SF70">
    <property type="entry name" value="GAMMA-TUBULIN COMPLEX COMPONENT 6"/>
    <property type="match status" value="1"/>
</dbReference>
<accession>A0A9P8A2X8</accession>
<organism evidence="9 10">
    <name type="scientific">Mortierella alpina</name>
    <name type="common">Oleaginous fungus</name>
    <name type="synonym">Mortierella renispora</name>
    <dbReference type="NCBI Taxonomy" id="64518"/>
    <lineage>
        <taxon>Eukaryota</taxon>
        <taxon>Fungi</taxon>
        <taxon>Fungi incertae sedis</taxon>
        <taxon>Mucoromycota</taxon>
        <taxon>Mortierellomycotina</taxon>
        <taxon>Mortierellomycetes</taxon>
        <taxon>Mortierellales</taxon>
        <taxon>Mortierellaceae</taxon>
        <taxon>Mortierella</taxon>
    </lineage>
</organism>
<evidence type="ECO:0000256" key="6">
    <source>
        <dbReference type="SAM" id="MobiDB-lite"/>
    </source>
</evidence>
<dbReference type="GO" id="GO:0007020">
    <property type="term" value="P:microtubule nucleation"/>
    <property type="evidence" value="ECO:0007669"/>
    <property type="project" value="InterPro"/>
</dbReference>
<feature type="region of interest" description="Disordered" evidence="6">
    <location>
        <begin position="1210"/>
        <end position="1234"/>
    </location>
</feature>
<feature type="region of interest" description="Disordered" evidence="6">
    <location>
        <begin position="41"/>
        <end position="60"/>
    </location>
</feature>
<feature type="compositionally biased region" description="Low complexity" evidence="6">
    <location>
        <begin position="962"/>
        <end position="974"/>
    </location>
</feature>
<dbReference type="EMBL" id="JAIFTL010000086">
    <property type="protein sequence ID" value="KAG9323848.1"/>
    <property type="molecule type" value="Genomic_DNA"/>
</dbReference>
<sequence length="1377" mass="153171">MQELDPASFLFIPRDEYAPLHLDPAVFESVGNGVTTETLAIPTQGSSPPSHSSLSAESMPGLRSLATQCDAYGKRDATRGDGVDQQGLGLKEGDAWESGWEKELDERISHIERPNIFDSFHDPHNKPSCDLEEHNILTPSTSEAAARESVVSTSAQGEPRGPDTYTQWNNRSIFGSLSHPAGSSTSPTDVSKNSKNTTEVEFELPALTKRPRDILDECLNRDESVNMESNPWRPAPDRTTGETNMKPKLARSDKRPNYWRALGTPQQHDVSIAGSQKSAESRHKHGKPRLTWEMSSTSGPKEQSDKPFVSPYITEAGTPFFEAVYERHTKYAFKFRPTGASISREKLVESVFLLLGGTSSSVFAYNPSSMRFEAGTGGIRIEGCSTASMHNLLQDLMTTGTHMKRLCHVADTCINHSEGMGLIRIAFGRSLSSYLTFLQVSVVALQELSQKRHMHILELHHTTHDMAVVLERLARLCQCHVSQDASARFGFNLPAGPDLLTNIYEEVLKQPMTSDPLWVALLLSFLDQASKPYRDILSRWLGITPSTHIGHERSQLSRIANARRISTDTYHFTDSTTKARRASATGQGGSLFSIFDSHLQQSLQGLDPFGEFFVESKHGWSWDGAEPIILGDPLDYTAEFCMQESVKPAGFISERLAERVLEAGKELQILIEFEPRHPLIAHDRNSDLKSNGFKWLYAQSDIVMNKQRCSDSSSEVLKALALRLQSMGWIEKRTGQRHRTATLKQDGICQLNDVAGAMDLDDFQPSSGQVEDNMTLGLGLDPELQGFFSLSSTIGQTNTMSLACPEMMAFLLGPSTPSTSLTSSPQSTSPCVFLGTTPQAQGGSSSTCLTSNYGASRLRLDSMAPLTVLAEHSLCESIRARTLLVNTCVMSLYFHDLNLLGHLEIMERFMLMKDGQFVMKLGEALFLDETGLLNRCAQAAHDAENTTSATVASDSKNERRSSMASSASGGSSASTWRNMQLKWPPRSGELEMTLRAVLLECFHSTSSNTDSLGSGTNSQDMSVLSEMDVEDAVEREVAPRRIKKREVEAQELEESLAFAVKEYDDQSKICRDANALDALDFLYLDYKAPRPLRLLLFTPSVFEKYSRIFTFQLRLARVDAALKQAYRRLRTQQSDISRLSAFVSFEPQQQAAHLLNAELQLMHKLRFEAQQMLDGIRGYITDVALGSTWSEFMDRLKALQLRLEDRILSSGNSSNNKSHNGDGDGDDEDDVEHDGQELEDLADLQGYHNHVLNRMLLQSLLKPKQAPVLSIVHGILSCTLRWSYIVNRLPEVSAALLRDPIRVLEQRVVKMQKVQHKFRTLSRMLIKVLTALIERGIDMDTSTVDGECTQDTGRSGTEIGFLQHLLLRLDMSRFNSP</sequence>
<dbReference type="InterPro" id="IPR041470">
    <property type="entry name" value="GCP_N"/>
</dbReference>
<evidence type="ECO:0000313" key="9">
    <source>
        <dbReference type="EMBL" id="KAG9323848.1"/>
    </source>
</evidence>
<keyword evidence="3" id="KW-0963">Cytoplasm</keyword>
<protein>
    <recommendedName>
        <fullName evidence="11">Spindle pole body component</fullName>
    </recommendedName>
</protein>
<feature type="compositionally biased region" description="Acidic residues" evidence="6">
    <location>
        <begin position="1223"/>
        <end position="1234"/>
    </location>
</feature>
<evidence type="ECO:0000256" key="3">
    <source>
        <dbReference type="ARBA" id="ARBA00022490"/>
    </source>
</evidence>
<evidence type="ECO:0000256" key="2">
    <source>
        <dbReference type="ARBA" id="ARBA00010337"/>
    </source>
</evidence>
<feature type="region of interest" description="Disordered" evidence="6">
    <location>
        <begin position="140"/>
        <end position="197"/>
    </location>
</feature>
<keyword evidence="4" id="KW-0493">Microtubule</keyword>
<feature type="domain" description="Gamma tubulin complex component C-terminal" evidence="7">
    <location>
        <begin position="899"/>
        <end position="1374"/>
    </location>
</feature>
<feature type="domain" description="Gamma tubulin complex component protein N-terminal" evidence="8">
    <location>
        <begin position="349"/>
        <end position="542"/>
    </location>
</feature>
<dbReference type="GO" id="GO:0000930">
    <property type="term" value="C:gamma-tubulin complex"/>
    <property type="evidence" value="ECO:0007669"/>
    <property type="project" value="TreeGrafter"/>
</dbReference>
<gene>
    <name evidence="9" type="ORF">KVV02_007858</name>
</gene>
<evidence type="ECO:0000259" key="7">
    <source>
        <dbReference type="Pfam" id="PF04130"/>
    </source>
</evidence>
<feature type="region of interest" description="Disordered" evidence="6">
    <location>
        <begin position="226"/>
        <end position="308"/>
    </location>
</feature>